<dbReference type="Pfam" id="PF01012">
    <property type="entry name" value="ETF"/>
    <property type="match status" value="1"/>
</dbReference>
<evidence type="ECO:0000313" key="3">
    <source>
        <dbReference type="Proteomes" id="UP000178606"/>
    </source>
</evidence>
<dbReference type="InterPro" id="IPR033948">
    <property type="entry name" value="ETF_beta_N"/>
</dbReference>
<name>A0A1F6D361_HANXR</name>
<dbReference type="PANTHER" id="PTHR21294">
    <property type="entry name" value="ELECTRON TRANSFER FLAVOPROTEIN BETA-SUBUNIT"/>
    <property type="match status" value="1"/>
</dbReference>
<dbReference type="InterPro" id="IPR014730">
    <property type="entry name" value="ETF_a/b_N"/>
</dbReference>
<accession>A0A1F6D361</accession>
<dbReference type="SUPFAM" id="SSF52402">
    <property type="entry name" value="Adenine nucleotide alpha hydrolases-like"/>
    <property type="match status" value="1"/>
</dbReference>
<gene>
    <name evidence="2" type="ORF">A3F84_04285</name>
</gene>
<reference evidence="2 3" key="1">
    <citation type="journal article" date="2016" name="Nat. Commun.">
        <title>Thousands of microbial genomes shed light on interconnected biogeochemical processes in an aquifer system.</title>
        <authorList>
            <person name="Anantharaman K."/>
            <person name="Brown C.T."/>
            <person name="Hug L.A."/>
            <person name="Sharon I."/>
            <person name="Castelle C.J."/>
            <person name="Probst A.J."/>
            <person name="Thomas B.C."/>
            <person name="Singh A."/>
            <person name="Wilkins M.J."/>
            <person name="Karaoz U."/>
            <person name="Brodie E.L."/>
            <person name="Williams K.H."/>
            <person name="Hubbard S.S."/>
            <person name="Banfield J.F."/>
        </authorList>
    </citation>
    <scope>NUCLEOTIDE SEQUENCE [LARGE SCALE GENOMIC DNA]</scope>
    <source>
        <strain evidence="3">RIFCSPLOWO2_12_FULL_64_10</strain>
    </source>
</reference>
<evidence type="ECO:0000313" key="2">
    <source>
        <dbReference type="EMBL" id="OGG55797.1"/>
    </source>
</evidence>
<dbReference type="GO" id="GO:0009055">
    <property type="term" value="F:electron transfer activity"/>
    <property type="evidence" value="ECO:0007669"/>
    <property type="project" value="InterPro"/>
</dbReference>
<dbReference type="InterPro" id="IPR014729">
    <property type="entry name" value="Rossmann-like_a/b/a_fold"/>
</dbReference>
<organism evidence="2 3">
    <name type="scientific">Handelsmanbacteria sp. (strain RIFCSPLOWO2_12_FULL_64_10)</name>
    <dbReference type="NCBI Taxonomy" id="1817868"/>
    <lineage>
        <taxon>Bacteria</taxon>
        <taxon>Candidatus Handelsmaniibacteriota</taxon>
    </lineage>
</organism>
<feature type="domain" description="Electron transfer flavoprotein alpha/beta-subunit N-terminal" evidence="1">
    <location>
        <begin position="22"/>
        <end position="215"/>
    </location>
</feature>
<evidence type="ECO:0000259" key="1">
    <source>
        <dbReference type="SMART" id="SM00893"/>
    </source>
</evidence>
<dbReference type="InterPro" id="IPR012255">
    <property type="entry name" value="ETF_b"/>
</dbReference>
<dbReference type="AlphaFoldDB" id="A0A1F6D361"/>
<sequence>MRIVVCAKVVPKPEEVRVDEETHNLVRANVRSEVNPGDLYAVEAALALRDLHGGSVSLISMGPPFAEPYLQVLLGMGADHAYLLSDRAFGGADTLATSYTLAAGIRKIGAFDLVLCGEESSDGATGQVPAGLAEWLEVTLATYATDLQLEPGARSLKIRRELPGGFERLRVPLPAIVSLKAGANEPRFIDVPRWRELRVQSSVTIWGAGDVDVDPEYLGLPGSATIVAGVGRAEGAERRRERISGTPEEEAAVLFDRIRAAIP</sequence>
<dbReference type="PIRSF" id="PIRSF000090">
    <property type="entry name" value="Beta-ETF"/>
    <property type="match status" value="1"/>
</dbReference>
<dbReference type="Proteomes" id="UP000178606">
    <property type="component" value="Unassembled WGS sequence"/>
</dbReference>
<comment type="caution">
    <text evidence="2">The sequence shown here is derived from an EMBL/GenBank/DDBJ whole genome shotgun (WGS) entry which is preliminary data.</text>
</comment>
<protein>
    <recommendedName>
        <fullName evidence="1">Electron transfer flavoprotein alpha/beta-subunit N-terminal domain-containing protein</fullName>
    </recommendedName>
</protein>
<dbReference type="CDD" id="cd01714">
    <property type="entry name" value="ETF_beta"/>
    <property type="match status" value="1"/>
</dbReference>
<dbReference type="Gene3D" id="3.40.50.620">
    <property type="entry name" value="HUPs"/>
    <property type="match status" value="1"/>
</dbReference>
<dbReference type="PANTHER" id="PTHR21294:SF17">
    <property type="entry name" value="PROTEIN FIXA"/>
    <property type="match status" value="1"/>
</dbReference>
<dbReference type="EMBL" id="MFKF01000060">
    <property type="protein sequence ID" value="OGG55797.1"/>
    <property type="molecule type" value="Genomic_DNA"/>
</dbReference>
<proteinExistence type="predicted"/>
<dbReference type="SMART" id="SM00893">
    <property type="entry name" value="ETF"/>
    <property type="match status" value="1"/>
</dbReference>